<gene>
    <name evidence="2" type="ORF">XENOCAPTIV_021413</name>
</gene>
<sequence>LDAKATNIQVTVKDGGLKLLQIQDNGTGIRVSDSGVLLPAGAKEDMEIVCERFTTSKLQTFEDLSAIATYGFRGEIVRHVVPRSLDVCGSLPAFFRSHIKTRPTQGETVADVRTLPNASVVDNIRSVFGNAVSR</sequence>
<dbReference type="InterPro" id="IPR036890">
    <property type="entry name" value="HATPase_C_sf"/>
</dbReference>
<dbReference type="PANTHER" id="PTHR10073">
    <property type="entry name" value="DNA MISMATCH REPAIR PROTEIN MLH, PMS, MUTL"/>
    <property type="match status" value="1"/>
</dbReference>
<proteinExistence type="inferred from homology"/>
<dbReference type="InterPro" id="IPR038973">
    <property type="entry name" value="MutL/Mlh/Pms-like"/>
</dbReference>
<dbReference type="Proteomes" id="UP001434883">
    <property type="component" value="Unassembled WGS sequence"/>
</dbReference>
<comment type="caution">
    <text evidence="2">The sequence shown here is derived from an EMBL/GenBank/DDBJ whole genome shotgun (WGS) entry which is preliminary data.</text>
</comment>
<organism evidence="2 3">
    <name type="scientific">Xenoophorus captivus</name>
    <dbReference type="NCBI Taxonomy" id="1517983"/>
    <lineage>
        <taxon>Eukaryota</taxon>
        <taxon>Metazoa</taxon>
        <taxon>Chordata</taxon>
        <taxon>Craniata</taxon>
        <taxon>Vertebrata</taxon>
        <taxon>Euteleostomi</taxon>
        <taxon>Actinopterygii</taxon>
        <taxon>Neopterygii</taxon>
        <taxon>Teleostei</taxon>
        <taxon>Neoteleostei</taxon>
        <taxon>Acanthomorphata</taxon>
        <taxon>Ovalentaria</taxon>
        <taxon>Atherinomorphae</taxon>
        <taxon>Cyprinodontiformes</taxon>
        <taxon>Goodeidae</taxon>
        <taxon>Xenoophorus</taxon>
    </lineage>
</organism>
<evidence type="ECO:0000313" key="3">
    <source>
        <dbReference type="Proteomes" id="UP001434883"/>
    </source>
</evidence>
<dbReference type="Gene3D" id="3.30.565.10">
    <property type="entry name" value="Histidine kinase-like ATPase, C-terminal domain"/>
    <property type="match status" value="1"/>
</dbReference>
<evidence type="ECO:0008006" key="4">
    <source>
        <dbReference type="Google" id="ProtNLM"/>
    </source>
</evidence>
<protein>
    <recommendedName>
        <fullName evidence="4">MutL-like protein 1</fullName>
    </recommendedName>
</protein>
<dbReference type="PANTHER" id="PTHR10073:SF12">
    <property type="entry name" value="DNA MISMATCH REPAIR PROTEIN MLH1"/>
    <property type="match status" value="1"/>
</dbReference>
<name>A0ABV0RDF0_9TELE</name>
<dbReference type="SUPFAM" id="SSF55874">
    <property type="entry name" value="ATPase domain of HSP90 chaperone/DNA topoisomerase II/histidine kinase"/>
    <property type="match status" value="1"/>
</dbReference>
<evidence type="ECO:0000256" key="1">
    <source>
        <dbReference type="ARBA" id="ARBA00006082"/>
    </source>
</evidence>
<feature type="non-terminal residue" evidence="2">
    <location>
        <position position="1"/>
    </location>
</feature>
<evidence type="ECO:0000313" key="2">
    <source>
        <dbReference type="EMBL" id="MEQ2206036.1"/>
    </source>
</evidence>
<keyword evidence="3" id="KW-1185">Reference proteome</keyword>
<accession>A0ABV0RDF0</accession>
<comment type="similarity">
    <text evidence="1">Belongs to the DNA mismatch repair MutL/HexB family.</text>
</comment>
<reference evidence="2 3" key="1">
    <citation type="submission" date="2021-06" db="EMBL/GenBank/DDBJ databases">
        <authorList>
            <person name="Palmer J.M."/>
        </authorList>
    </citation>
    <scope>NUCLEOTIDE SEQUENCE [LARGE SCALE GENOMIC DNA]</scope>
    <source>
        <strain evidence="2 3">XC_2019</strain>
        <tissue evidence="2">Muscle</tissue>
    </source>
</reference>
<dbReference type="EMBL" id="JAHRIN010042477">
    <property type="protein sequence ID" value="MEQ2206036.1"/>
    <property type="molecule type" value="Genomic_DNA"/>
</dbReference>